<name>A0A7J0EUA2_9ERIC</name>
<gene>
    <name evidence="1" type="ORF">Acr_07g0001270</name>
</gene>
<comment type="caution">
    <text evidence="1">The sequence shown here is derived from an EMBL/GenBank/DDBJ whole genome shotgun (WGS) entry which is preliminary data.</text>
</comment>
<sequence>MPAPQSTIALSRPAAAMRRFAHLRTHTPAAAAPPPLNRLLRSRRIDV</sequence>
<dbReference type="AlphaFoldDB" id="A0A7J0EUA2"/>
<evidence type="ECO:0000313" key="2">
    <source>
        <dbReference type="Proteomes" id="UP000585474"/>
    </source>
</evidence>
<organism evidence="1 2">
    <name type="scientific">Actinidia rufa</name>
    <dbReference type="NCBI Taxonomy" id="165716"/>
    <lineage>
        <taxon>Eukaryota</taxon>
        <taxon>Viridiplantae</taxon>
        <taxon>Streptophyta</taxon>
        <taxon>Embryophyta</taxon>
        <taxon>Tracheophyta</taxon>
        <taxon>Spermatophyta</taxon>
        <taxon>Magnoliopsida</taxon>
        <taxon>eudicotyledons</taxon>
        <taxon>Gunneridae</taxon>
        <taxon>Pentapetalae</taxon>
        <taxon>asterids</taxon>
        <taxon>Ericales</taxon>
        <taxon>Actinidiaceae</taxon>
        <taxon>Actinidia</taxon>
    </lineage>
</organism>
<dbReference type="Proteomes" id="UP000585474">
    <property type="component" value="Unassembled WGS sequence"/>
</dbReference>
<reference evidence="1 2" key="1">
    <citation type="submission" date="2019-07" db="EMBL/GenBank/DDBJ databases">
        <title>De Novo Assembly of kiwifruit Actinidia rufa.</title>
        <authorList>
            <person name="Sugita-Konishi S."/>
            <person name="Sato K."/>
            <person name="Mori E."/>
            <person name="Abe Y."/>
            <person name="Kisaki G."/>
            <person name="Hamano K."/>
            <person name="Suezawa K."/>
            <person name="Otani M."/>
            <person name="Fukuda T."/>
            <person name="Manabe T."/>
            <person name="Gomi K."/>
            <person name="Tabuchi M."/>
            <person name="Akimitsu K."/>
            <person name="Kataoka I."/>
        </authorList>
    </citation>
    <scope>NUCLEOTIDE SEQUENCE [LARGE SCALE GENOMIC DNA]</scope>
    <source>
        <strain evidence="2">cv. Fuchu</strain>
    </source>
</reference>
<protein>
    <submittedName>
        <fullName evidence="1">Uncharacterized protein</fullName>
    </submittedName>
</protein>
<evidence type="ECO:0000313" key="1">
    <source>
        <dbReference type="EMBL" id="GFY89930.1"/>
    </source>
</evidence>
<dbReference type="EMBL" id="BJWL01000007">
    <property type="protein sequence ID" value="GFY89930.1"/>
    <property type="molecule type" value="Genomic_DNA"/>
</dbReference>
<proteinExistence type="predicted"/>
<accession>A0A7J0EUA2</accession>
<keyword evidence="2" id="KW-1185">Reference proteome</keyword>